<dbReference type="RefSeq" id="WP_086324929.1">
    <property type="nucleotide sequence ID" value="NZ_NGLB01000001.1"/>
</dbReference>
<name>A0AB73NG26_ENTFC</name>
<gene>
    <name evidence="1" type="ORF">A5804_001963</name>
</gene>
<protein>
    <submittedName>
        <fullName evidence="1">Uncharacterized protein</fullName>
    </submittedName>
</protein>
<evidence type="ECO:0000313" key="2">
    <source>
        <dbReference type="Proteomes" id="UP000194737"/>
    </source>
</evidence>
<organism evidence="1 2">
    <name type="scientific">Enterococcus faecium</name>
    <name type="common">Streptococcus faecium</name>
    <dbReference type="NCBI Taxonomy" id="1352"/>
    <lineage>
        <taxon>Bacteria</taxon>
        <taxon>Bacillati</taxon>
        <taxon>Bacillota</taxon>
        <taxon>Bacilli</taxon>
        <taxon>Lactobacillales</taxon>
        <taxon>Enterococcaceae</taxon>
        <taxon>Enterococcus</taxon>
    </lineage>
</organism>
<sequence>MIPRYRWRRILEIQYREGRKEHYYFHRKSYKKIYQLWVRAKRLGLTNLSHWDFTKSIIFPESRGVRFAEMEMNIGQLEKYLKALAKEKRNSK</sequence>
<dbReference type="AlphaFoldDB" id="A0AB73NG26"/>
<evidence type="ECO:0000313" key="1">
    <source>
        <dbReference type="EMBL" id="OTO00453.1"/>
    </source>
</evidence>
<reference evidence="1 2" key="1">
    <citation type="submission" date="2017-05" db="EMBL/GenBank/DDBJ databases">
        <title>The Genome Sequence of Enterococcus faecium 6F2_DIV0138.</title>
        <authorList>
            <consortium name="The Broad Institute Genomics Platform"/>
            <consortium name="The Broad Institute Genomic Center for Infectious Diseases"/>
            <person name="Earl A."/>
            <person name="Manson A."/>
            <person name="Schwartman J."/>
            <person name="Gilmore M."/>
            <person name="Abouelleil A."/>
            <person name="Cao P."/>
            <person name="Chapman S."/>
            <person name="Cusick C."/>
            <person name="Shea T."/>
            <person name="Young S."/>
            <person name="Neafsey D."/>
            <person name="Nusbaum C."/>
            <person name="Birren B."/>
        </authorList>
    </citation>
    <scope>NUCLEOTIDE SEQUENCE [LARGE SCALE GENOMIC DNA]</scope>
    <source>
        <strain evidence="1 2">6F2_DIV0138</strain>
    </source>
</reference>
<comment type="caution">
    <text evidence="1">The sequence shown here is derived from an EMBL/GenBank/DDBJ whole genome shotgun (WGS) entry which is preliminary data.</text>
</comment>
<accession>A0AB73NG26</accession>
<dbReference type="Proteomes" id="UP000194737">
    <property type="component" value="Unassembled WGS sequence"/>
</dbReference>
<dbReference type="EMBL" id="NGLB01000001">
    <property type="protein sequence ID" value="OTO00453.1"/>
    <property type="molecule type" value="Genomic_DNA"/>
</dbReference>
<proteinExistence type="predicted"/>